<dbReference type="Pfam" id="PF02182">
    <property type="entry name" value="SAD_SRA"/>
    <property type="match status" value="1"/>
</dbReference>
<dbReference type="GeneID" id="26254618"/>
<keyword evidence="6" id="KW-1185">Reference proteome</keyword>
<dbReference type="GO" id="GO:0016567">
    <property type="term" value="P:protein ubiquitination"/>
    <property type="evidence" value="ECO:0007669"/>
    <property type="project" value="TreeGrafter"/>
</dbReference>
<gene>
    <name evidence="5" type="ORF">COCVIDRAFT_30787</name>
</gene>
<evidence type="ECO:0000259" key="4">
    <source>
        <dbReference type="PROSITE" id="PS51015"/>
    </source>
</evidence>
<keyword evidence="1 2" id="KW-0539">Nucleus</keyword>
<dbReference type="InterPro" id="IPR036987">
    <property type="entry name" value="SRA-YDG_sf"/>
</dbReference>
<dbReference type="PANTHER" id="PTHR14140:SF27">
    <property type="entry name" value="OS04G0289800 PROTEIN"/>
    <property type="match status" value="1"/>
</dbReference>
<feature type="domain" description="YDG" evidence="4">
    <location>
        <begin position="348"/>
        <end position="486"/>
    </location>
</feature>
<dbReference type="SUPFAM" id="SSF88697">
    <property type="entry name" value="PUA domain-like"/>
    <property type="match status" value="1"/>
</dbReference>
<organism evidence="5 6">
    <name type="scientific">Bipolaris victoriae (strain FI3)</name>
    <name type="common">Victoria blight of oats agent</name>
    <name type="synonym">Cochliobolus victoriae</name>
    <dbReference type="NCBI Taxonomy" id="930091"/>
    <lineage>
        <taxon>Eukaryota</taxon>
        <taxon>Fungi</taxon>
        <taxon>Dikarya</taxon>
        <taxon>Ascomycota</taxon>
        <taxon>Pezizomycotina</taxon>
        <taxon>Dothideomycetes</taxon>
        <taxon>Pleosporomycetidae</taxon>
        <taxon>Pleosporales</taxon>
        <taxon>Pleosporineae</taxon>
        <taxon>Pleosporaceae</taxon>
        <taxon>Bipolaris</taxon>
    </lineage>
</organism>
<dbReference type="Gene3D" id="2.30.280.10">
    <property type="entry name" value="SRA-YDG"/>
    <property type="match status" value="1"/>
</dbReference>
<protein>
    <recommendedName>
        <fullName evidence="4">YDG domain-containing protein</fullName>
    </recommendedName>
</protein>
<dbReference type="SMART" id="SM00466">
    <property type="entry name" value="SRA"/>
    <property type="match status" value="1"/>
</dbReference>
<dbReference type="HOGENOM" id="CLU_022622_0_0_1"/>
<dbReference type="Proteomes" id="UP000054337">
    <property type="component" value="Unassembled WGS sequence"/>
</dbReference>
<dbReference type="PROSITE" id="PS51015">
    <property type="entry name" value="YDG"/>
    <property type="match status" value="1"/>
</dbReference>
<evidence type="ECO:0000256" key="2">
    <source>
        <dbReference type="PROSITE-ProRule" id="PRU00358"/>
    </source>
</evidence>
<dbReference type="GO" id="GO:0005634">
    <property type="term" value="C:nucleus"/>
    <property type="evidence" value="ECO:0007669"/>
    <property type="project" value="UniProtKB-SubCell"/>
</dbReference>
<dbReference type="OrthoDB" id="2270193at2759"/>
<proteinExistence type="predicted"/>
<dbReference type="EMBL" id="KI968820">
    <property type="protein sequence ID" value="EUN22162.1"/>
    <property type="molecule type" value="Genomic_DNA"/>
</dbReference>
<dbReference type="AlphaFoldDB" id="W7EDD0"/>
<evidence type="ECO:0000256" key="1">
    <source>
        <dbReference type="ARBA" id="ARBA00023242"/>
    </source>
</evidence>
<name>W7EDD0_BIPV3</name>
<dbReference type="InterPro" id="IPR003105">
    <property type="entry name" value="SRA_YDG"/>
</dbReference>
<evidence type="ECO:0000256" key="3">
    <source>
        <dbReference type="SAM" id="MobiDB-lite"/>
    </source>
</evidence>
<reference evidence="5 6" key="1">
    <citation type="journal article" date="2013" name="PLoS Genet.">
        <title>Comparative genome structure, secondary metabolite, and effector coding capacity across Cochliobolus pathogens.</title>
        <authorList>
            <person name="Condon B.J."/>
            <person name="Leng Y."/>
            <person name="Wu D."/>
            <person name="Bushley K.E."/>
            <person name="Ohm R.A."/>
            <person name="Otillar R."/>
            <person name="Martin J."/>
            <person name="Schackwitz W."/>
            <person name="Grimwood J."/>
            <person name="MohdZainudin N."/>
            <person name="Xue C."/>
            <person name="Wang R."/>
            <person name="Manning V.A."/>
            <person name="Dhillon B."/>
            <person name="Tu Z.J."/>
            <person name="Steffenson B.J."/>
            <person name="Salamov A."/>
            <person name="Sun H."/>
            <person name="Lowry S."/>
            <person name="LaButti K."/>
            <person name="Han J."/>
            <person name="Copeland A."/>
            <person name="Lindquist E."/>
            <person name="Barry K."/>
            <person name="Schmutz J."/>
            <person name="Baker S.E."/>
            <person name="Ciuffetti L.M."/>
            <person name="Grigoriev I.V."/>
            <person name="Zhong S."/>
            <person name="Turgeon B.G."/>
        </authorList>
    </citation>
    <scope>NUCLEOTIDE SEQUENCE [LARGE SCALE GENOMIC DNA]</scope>
    <source>
        <strain evidence="5 6">FI3</strain>
    </source>
</reference>
<evidence type="ECO:0000313" key="6">
    <source>
        <dbReference type="Proteomes" id="UP000054337"/>
    </source>
</evidence>
<sequence>MANQREEMSMRPPAWMLKAARNAVEVSGVNSEEAFAARILDVGKQAEAGSKQHQETISLLANKMKELNPKPVLKSSDRFEYENVGEESSGTERQPVKTSAAPTVATSRKITQAPDKNKRKEAVKTLDKKQSKKIRFLTEQVENGSSLKDTARQPQKGALTTAVNNANPKETIPAPSKSLRTSQCKLDQYTVHQDLPEWYTSISTDSIHMKNLSKRRPPALTALDALKDLARQCEDAPKRNRSSDLPNLYNKLRDLIHKAEITLPVTPYILRKTHMLSPQNGLPRIFRAETNFPPDIKADSYQLYKRWYAGNLTQDLLRGILTKKSTNRSSDSICPVYRSTYPVTAKYIGQGHLVPGQWWPTQLCAVRDGAHGHPQGGIFGSKTHGTYSIVLSSGTGYSDLDDGNLIHYSGTENNDNAGSISENTKHLLTSLQTRDPVRVLRSSQSAKGNKYRPQRGIRYDGLYTVVAYEVLDEKKGVLRFRLERCEGQEGIRWEGEARRPTVYEVREYERLKEEGAWVACVEK</sequence>
<dbReference type="InterPro" id="IPR045134">
    <property type="entry name" value="UHRF1/2-like"/>
</dbReference>
<evidence type="ECO:0000313" key="5">
    <source>
        <dbReference type="EMBL" id="EUN22162.1"/>
    </source>
</evidence>
<feature type="compositionally biased region" description="Polar residues" evidence="3">
    <location>
        <begin position="86"/>
        <end position="104"/>
    </location>
</feature>
<dbReference type="PANTHER" id="PTHR14140">
    <property type="entry name" value="E3 UBIQUITIN-PROTEIN LIGASE UHRF-RELATED"/>
    <property type="match status" value="1"/>
</dbReference>
<feature type="region of interest" description="Disordered" evidence="3">
    <location>
        <begin position="82"/>
        <end position="104"/>
    </location>
</feature>
<dbReference type="InterPro" id="IPR015947">
    <property type="entry name" value="PUA-like_sf"/>
</dbReference>
<accession>W7EDD0</accession>
<dbReference type="RefSeq" id="XP_014551737.1">
    <property type="nucleotide sequence ID" value="XM_014696251.1"/>
</dbReference>
<dbReference type="GO" id="GO:0061630">
    <property type="term" value="F:ubiquitin protein ligase activity"/>
    <property type="evidence" value="ECO:0007669"/>
    <property type="project" value="TreeGrafter"/>
</dbReference>
<dbReference type="GO" id="GO:0044027">
    <property type="term" value="P:negative regulation of gene expression via chromosomal CpG island methylation"/>
    <property type="evidence" value="ECO:0007669"/>
    <property type="project" value="TreeGrafter"/>
</dbReference>
<comment type="subcellular location">
    <subcellularLocation>
        <location evidence="2">Nucleus</location>
    </subcellularLocation>
</comment>